<evidence type="ECO:0000313" key="2">
    <source>
        <dbReference type="EMBL" id="OMJ78858.1"/>
    </source>
</evidence>
<dbReference type="Proteomes" id="UP000187209">
    <property type="component" value="Unassembled WGS sequence"/>
</dbReference>
<evidence type="ECO:0000313" key="3">
    <source>
        <dbReference type="Proteomes" id="UP000187209"/>
    </source>
</evidence>
<sequence length="302" mass="36246">MTSSTRRSDIIDLNPFKSDGEQESKEPESQSSVLFSEIMKERNSLIACPVFLPDELYNLFLNFIKRRDYQVKGYLEGKCNKLCAELLRINTIREEKELGPLKIGYLEKCHLYFSLKNKVSVNERDLKNIKKWRRELSIYELIDENMYKFIIKCIKYLSMLMVKWRLIDIGRYMYRYKGRSLTVKMLDMKKINQQCMDVSIFWMCFAIKHLPFKGFVERNLDNYADLLIYAIDEVFEFLANCTVNNNFHFRQFYLELTPRWKSIIGQKNPELLKRFYKLLEALEKAYRTFEKHLIQEILKVVA</sequence>
<dbReference type="EMBL" id="MPUH01000500">
    <property type="protein sequence ID" value="OMJ78858.1"/>
    <property type="molecule type" value="Genomic_DNA"/>
</dbReference>
<evidence type="ECO:0000256" key="1">
    <source>
        <dbReference type="SAM" id="MobiDB-lite"/>
    </source>
</evidence>
<dbReference type="AlphaFoldDB" id="A0A1R2BQ06"/>
<feature type="compositionally biased region" description="Basic and acidic residues" evidence="1">
    <location>
        <begin position="1"/>
        <end position="10"/>
    </location>
</feature>
<reference evidence="2 3" key="1">
    <citation type="submission" date="2016-11" db="EMBL/GenBank/DDBJ databases">
        <title>The macronuclear genome of Stentor coeruleus: a giant cell with tiny introns.</title>
        <authorList>
            <person name="Slabodnick M."/>
            <person name="Ruby J.G."/>
            <person name="Reiff S.B."/>
            <person name="Swart E.C."/>
            <person name="Gosai S."/>
            <person name="Prabakaran S."/>
            <person name="Witkowska E."/>
            <person name="Larue G.E."/>
            <person name="Fisher S."/>
            <person name="Freeman R.M."/>
            <person name="Gunawardena J."/>
            <person name="Chu W."/>
            <person name="Stover N.A."/>
            <person name="Gregory B.D."/>
            <person name="Nowacki M."/>
            <person name="Derisi J."/>
            <person name="Roy S.W."/>
            <person name="Marshall W.F."/>
            <person name="Sood P."/>
        </authorList>
    </citation>
    <scope>NUCLEOTIDE SEQUENCE [LARGE SCALE GENOMIC DNA]</scope>
    <source>
        <strain evidence="2">WM001</strain>
    </source>
</reference>
<feature type="compositionally biased region" description="Basic and acidic residues" evidence="1">
    <location>
        <begin position="18"/>
        <end position="28"/>
    </location>
</feature>
<proteinExistence type="predicted"/>
<protein>
    <submittedName>
        <fullName evidence="2">Uncharacterized protein</fullName>
    </submittedName>
</protein>
<gene>
    <name evidence="2" type="ORF">SteCoe_21261</name>
</gene>
<feature type="region of interest" description="Disordered" evidence="1">
    <location>
        <begin position="1"/>
        <end position="30"/>
    </location>
</feature>
<organism evidence="2 3">
    <name type="scientific">Stentor coeruleus</name>
    <dbReference type="NCBI Taxonomy" id="5963"/>
    <lineage>
        <taxon>Eukaryota</taxon>
        <taxon>Sar</taxon>
        <taxon>Alveolata</taxon>
        <taxon>Ciliophora</taxon>
        <taxon>Postciliodesmatophora</taxon>
        <taxon>Heterotrichea</taxon>
        <taxon>Heterotrichida</taxon>
        <taxon>Stentoridae</taxon>
        <taxon>Stentor</taxon>
    </lineage>
</organism>
<comment type="caution">
    <text evidence="2">The sequence shown here is derived from an EMBL/GenBank/DDBJ whole genome shotgun (WGS) entry which is preliminary data.</text>
</comment>
<accession>A0A1R2BQ06</accession>
<keyword evidence="3" id="KW-1185">Reference proteome</keyword>
<name>A0A1R2BQ06_9CILI</name>